<feature type="signal peptide" evidence="12">
    <location>
        <begin position="1"/>
        <end position="19"/>
    </location>
</feature>
<dbReference type="InterPro" id="IPR036352">
    <property type="entry name" value="Semap_dom_sf"/>
</dbReference>
<proteinExistence type="predicted"/>
<keyword evidence="5" id="KW-0524">Neurogenesis</keyword>
<keyword evidence="2 11" id="KW-0812">Transmembrane</keyword>
<gene>
    <name evidence="14" type="ORF">g.22397</name>
</gene>
<name>A0A1B6CGE7_9HEMI</name>
<comment type="caution">
    <text evidence="10">Lacks conserved residue(s) required for the propagation of feature annotation.</text>
</comment>
<evidence type="ECO:0000256" key="10">
    <source>
        <dbReference type="PROSITE-ProRule" id="PRU00352"/>
    </source>
</evidence>
<dbReference type="Gene3D" id="2.130.10.10">
    <property type="entry name" value="YVTN repeat-like/Quinoprotein amine dehydrogenase"/>
    <property type="match status" value="1"/>
</dbReference>
<dbReference type="Pfam" id="PF23260">
    <property type="entry name" value="TSP1_2"/>
    <property type="match status" value="1"/>
</dbReference>
<evidence type="ECO:0000256" key="2">
    <source>
        <dbReference type="ARBA" id="ARBA00022692"/>
    </source>
</evidence>
<dbReference type="SUPFAM" id="SSF82895">
    <property type="entry name" value="TSP-1 type 1 repeat"/>
    <property type="match status" value="5"/>
</dbReference>
<dbReference type="AlphaFoldDB" id="A0A1B6CGE7"/>
<evidence type="ECO:0000256" key="11">
    <source>
        <dbReference type="SAM" id="Phobius"/>
    </source>
</evidence>
<evidence type="ECO:0000256" key="7">
    <source>
        <dbReference type="ARBA" id="ARBA00023136"/>
    </source>
</evidence>
<dbReference type="InterPro" id="IPR036383">
    <property type="entry name" value="TSP1_rpt_sf"/>
</dbReference>
<sequence length="1049" mass="117415">MMLATQLLVLAALLTPCLCDSRFISYEDLMSTAHSFSDPGVTTYSQLLFDVARDQLVLGARDTLYRLDLRTLKFNEKALWLAPVKKFQLCQDKGQTERDCHNYIKVLLSNGKRLFTCGTNAFSPMCSWREMEGISRVTEWVTGVGKSPYSPHSNITALMTLDGQYYAGSPMDFSGTDSAITKDLGQPPIFLRTNQYNSKWLNEPQFVGSFETDEFVYFLFRESAVEYINCGKIIYSRIARVCKNDGGGGQMMLRDNWTTFVKARLNCSIPGEYPFYFDEIQGMTYLPSEGIVYATFTTPRNSIPGSAICSFNLTAIQSAFNGPFKHQATMGSAWERQVSPHARHTQCRQSAPHQLLDSSRYQLMDSAVQPMTQSPLYTSQLETVTHIAVDVLPTKLHRAVHVLYIATLEGLVKKISVLSRTQETCVLEIWKPFPVDVFSPIYSLQYLKETDSIYLGTEEKLLRIPAQHCERHKTKQACINAMDPYCGWNEHKERCMPAPNNEPLSSVWYQDATQCPILTHPISGGWSAWSIYKPCTHATSEESTDECQCSTRECNNPPPMHGGEDCKGVSVRVTNCTVHGAWSSWSAWSACSQTCGVAVKTRRRTCGNPAPAFGGRVCVGQDRHEMYCHSNPPCPAAATPVRDGGWSSWGNWGECSAKCGGGYRVRTRRCDNPPPQSPNGLDCQGCPFEYEHCNLASCIDSKRLSSWTPWIGSGNGTEKRFRFACRAPSPDPALIKINLAKEEERICQAEGVCMRTDRSDSEEIYSDWSSWSPCSVECGGGQQSRTRTCEGRPEDCQALLRMSRACNTHNCKGEWSCWTDWSECSVSCGIGYKQRTRHCMAVNNHNAEGTGCEGPSKSQEPCEMPTCRSLLGWETWSEWSPCDNSGQQHRSRECLASNPGPDICQGQHRESRLCLENSEDNEIRALESKSREGISVAAVFGLCLITFVLGLGVTLILGYFWWKKQRPSIPGSPHYISSKQNPYVTVPLKEMHSPKRTPSFSAKQPTLTNGTPKLFAKQPVDYETATIKRNSHSMANGHIRADLEQDKFF</sequence>
<reference evidence="14" key="1">
    <citation type="submission" date="2015-12" db="EMBL/GenBank/DDBJ databases">
        <title>De novo transcriptome assembly of four potential Pierce s Disease insect vectors from Arizona vineyards.</title>
        <authorList>
            <person name="Tassone E.E."/>
        </authorList>
    </citation>
    <scope>NUCLEOTIDE SEQUENCE</scope>
</reference>
<dbReference type="InterPro" id="IPR057563">
    <property type="entry name" value="Sema5A/B-like_TSP-1"/>
</dbReference>
<dbReference type="GO" id="GO:0007411">
    <property type="term" value="P:axon guidance"/>
    <property type="evidence" value="ECO:0007669"/>
    <property type="project" value="TreeGrafter"/>
</dbReference>
<evidence type="ECO:0000256" key="9">
    <source>
        <dbReference type="ARBA" id="ARBA00023180"/>
    </source>
</evidence>
<keyword evidence="12" id="KW-0732">Signal</keyword>
<evidence type="ECO:0000256" key="8">
    <source>
        <dbReference type="ARBA" id="ARBA00023157"/>
    </source>
</evidence>
<evidence type="ECO:0000313" key="14">
    <source>
        <dbReference type="EMBL" id="JAS12405.1"/>
    </source>
</evidence>
<evidence type="ECO:0000256" key="1">
    <source>
        <dbReference type="ARBA" id="ARBA00004167"/>
    </source>
</evidence>
<dbReference type="InterPro" id="IPR016201">
    <property type="entry name" value="PSI"/>
</dbReference>
<dbReference type="FunFam" id="2.20.100.10:FF:000007">
    <property type="entry name" value="Thrombospondin 1"/>
    <property type="match status" value="1"/>
</dbReference>
<dbReference type="Gene3D" id="3.30.1680.10">
    <property type="entry name" value="ligand-binding face of the semaphorins, domain 2"/>
    <property type="match status" value="1"/>
</dbReference>
<keyword evidence="4" id="KW-0221">Differentiation</keyword>
<dbReference type="InterPro" id="IPR027231">
    <property type="entry name" value="Semaphorin"/>
</dbReference>
<dbReference type="Pfam" id="PF00090">
    <property type="entry name" value="TSP_1"/>
    <property type="match status" value="5"/>
</dbReference>
<keyword evidence="6 11" id="KW-1133">Transmembrane helix</keyword>
<dbReference type="GO" id="GO:0005886">
    <property type="term" value="C:plasma membrane"/>
    <property type="evidence" value="ECO:0007669"/>
    <property type="project" value="TreeGrafter"/>
</dbReference>
<evidence type="ECO:0000256" key="3">
    <source>
        <dbReference type="ARBA" id="ARBA00022737"/>
    </source>
</evidence>
<dbReference type="GO" id="GO:0071526">
    <property type="term" value="P:semaphorin-plexin signaling pathway"/>
    <property type="evidence" value="ECO:0007669"/>
    <property type="project" value="TreeGrafter"/>
</dbReference>
<dbReference type="CDD" id="cd11265">
    <property type="entry name" value="Sema_5C"/>
    <property type="match status" value="1"/>
</dbReference>
<evidence type="ECO:0000256" key="6">
    <source>
        <dbReference type="ARBA" id="ARBA00022989"/>
    </source>
</evidence>
<feature type="domain" description="Sema" evidence="13">
    <location>
        <begin position="21"/>
        <end position="466"/>
    </location>
</feature>
<protein>
    <recommendedName>
        <fullName evidence="13">Sema domain-containing protein</fullName>
    </recommendedName>
</protein>
<dbReference type="SMART" id="SM00209">
    <property type="entry name" value="TSP1"/>
    <property type="match status" value="5"/>
</dbReference>
<dbReference type="InterPro" id="IPR000884">
    <property type="entry name" value="TSP1_rpt"/>
</dbReference>
<dbReference type="FunFam" id="2.20.100.10:FF:000021">
    <property type="entry name" value="semaphorin-5B isoform X1"/>
    <property type="match status" value="1"/>
</dbReference>
<keyword evidence="8" id="KW-1015">Disulfide bond</keyword>
<keyword evidence="3" id="KW-0677">Repeat</keyword>
<dbReference type="GO" id="GO:0045499">
    <property type="term" value="F:chemorepellent activity"/>
    <property type="evidence" value="ECO:0007669"/>
    <property type="project" value="TreeGrafter"/>
</dbReference>
<dbReference type="PROSITE" id="PS51004">
    <property type="entry name" value="SEMA"/>
    <property type="match status" value="1"/>
</dbReference>
<dbReference type="InterPro" id="IPR015943">
    <property type="entry name" value="WD40/YVTN_repeat-like_dom_sf"/>
</dbReference>
<evidence type="ECO:0000256" key="5">
    <source>
        <dbReference type="ARBA" id="ARBA00022902"/>
    </source>
</evidence>
<evidence type="ECO:0000259" key="13">
    <source>
        <dbReference type="PROSITE" id="PS51004"/>
    </source>
</evidence>
<dbReference type="GO" id="GO:0030335">
    <property type="term" value="P:positive regulation of cell migration"/>
    <property type="evidence" value="ECO:0007669"/>
    <property type="project" value="TreeGrafter"/>
</dbReference>
<comment type="subcellular location">
    <subcellularLocation>
        <location evidence="1">Membrane</location>
        <topology evidence="1">Single-pass membrane protein</topology>
    </subcellularLocation>
</comment>
<dbReference type="GO" id="GO:0030215">
    <property type="term" value="F:semaphorin receptor binding"/>
    <property type="evidence" value="ECO:0007669"/>
    <property type="project" value="InterPro"/>
</dbReference>
<feature type="transmembrane region" description="Helical" evidence="11">
    <location>
        <begin position="936"/>
        <end position="962"/>
    </location>
</feature>
<keyword evidence="9" id="KW-0325">Glycoprotein</keyword>
<dbReference type="Gene3D" id="2.20.100.10">
    <property type="entry name" value="Thrombospondin type-1 (TSP1) repeat"/>
    <property type="match status" value="6"/>
</dbReference>
<dbReference type="PRINTS" id="PR01705">
    <property type="entry name" value="TSP1REPEAT"/>
</dbReference>
<dbReference type="SMART" id="SM00423">
    <property type="entry name" value="PSI"/>
    <property type="match status" value="1"/>
</dbReference>
<dbReference type="SMART" id="SM00630">
    <property type="entry name" value="Sema"/>
    <property type="match status" value="1"/>
</dbReference>
<dbReference type="PROSITE" id="PS50092">
    <property type="entry name" value="TSP1"/>
    <property type="match status" value="5"/>
</dbReference>
<dbReference type="SUPFAM" id="SSF101912">
    <property type="entry name" value="Sema domain"/>
    <property type="match status" value="1"/>
</dbReference>
<evidence type="ECO:0000256" key="12">
    <source>
        <dbReference type="SAM" id="SignalP"/>
    </source>
</evidence>
<dbReference type="EMBL" id="GEDC01024893">
    <property type="protein sequence ID" value="JAS12405.1"/>
    <property type="molecule type" value="Transcribed_RNA"/>
</dbReference>
<accession>A0A1B6CGE7</accession>
<dbReference type="FunFam" id="2.130.10.10:FF:001151">
    <property type="entry name" value="Semaphorin 5C"/>
    <property type="match status" value="1"/>
</dbReference>
<dbReference type="InterPro" id="IPR048224">
    <property type="entry name" value="Sema5C_Sema"/>
</dbReference>
<feature type="chain" id="PRO_5008580377" description="Sema domain-containing protein" evidence="12">
    <location>
        <begin position="20"/>
        <end position="1049"/>
    </location>
</feature>
<keyword evidence="7 11" id="KW-0472">Membrane</keyword>
<evidence type="ECO:0000256" key="4">
    <source>
        <dbReference type="ARBA" id="ARBA00022782"/>
    </source>
</evidence>
<dbReference type="PANTHER" id="PTHR11036:SF79">
    <property type="entry name" value="SEMAPHORIN 5C, ISOFORM A"/>
    <property type="match status" value="1"/>
</dbReference>
<dbReference type="FunFam" id="2.20.100.10:FF:000001">
    <property type="entry name" value="semaphorin-5A isoform X1"/>
    <property type="match status" value="1"/>
</dbReference>
<dbReference type="Pfam" id="PF01403">
    <property type="entry name" value="Sema"/>
    <property type="match status" value="1"/>
</dbReference>
<dbReference type="InterPro" id="IPR001627">
    <property type="entry name" value="Semap_dom"/>
</dbReference>
<dbReference type="SUPFAM" id="SSF103575">
    <property type="entry name" value="Plexin repeat"/>
    <property type="match status" value="1"/>
</dbReference>
<organism evidence="14">
    <name type="scientific">Clastoptera arizonana</name>
    <name type="common">Arizona spittle bug</name>
    <dbReference type="NCBI Taxonomy" id="38151"/>
    <lineage>
        <taxon>Eukaryota</taxon>
        <taxon>Metazoa</taxon>
        <taxon>Ecdysozoa</taxon>
        <taxon>Arthropoda</taxon>
        <taxon>Hexapoda</taxon>
        <taxon>Insecta</taxon>
        <taxon>Pterygota</taxon>
        <taxon>Neoptera</taxon>
        <taxon>Paraneoptera</taxon>
        <taxon>Hemiptera</taxon>
        <taxon>Auchenorrhyncha</taxon>
        <taxon>Cercopoidea</taxon>
        <taxon>Clastopteridae</taxon>
        <taxon>Clastoptera</taxon>
    </lineage>
</organism>
<dbReference type="PANTHER" id="PTHR11036">
    <property type="entry name" value="SEMAPHORIN"/>
    <property type="match status" value="1"/>
</dbReference>